<feature type="domain" description="DDE" evidence="2">
    <location>
        <begin position="2"/>
        <end position="110"/>
    </location>
</feature>
<evidence type="ECO:0000313" key="4">
    <source>
        <dbReference type="Proteomes" id="UP000321960"/>
    </source>
</evidence>
<organism evidence="3 4">
    <name type="scientific">Methylobacterium oxalidis</name>
    <dbReference type="NCBI Taxonomy" id="944322"/>
    <lineage>
        <taxon>Bacteria</taxon>
        <taxon>Pseudomonadati</taxon>
        <taxon>Pseudomonadota</taxon>
        <taxon>Alphaproteobacteria</taxon>
        <taxon>Hyphomicrobiales</taxon>
        <taxon>Methylobacteriaceae</taxon>
        <taxon>Methylobacterium</taxon>
    </lineage>
</organism>
<dbReference type="PANTHER" id="PTHR35528">
    <property type="entry name" value="BLL1675 PROTEIN"/>
    <property type="match status" value="1"/>
</dbReference>
<accession>A0A512JDD1</accession>
<evidence type="ECO:0000313" key="3">
    <source>
        <dbReference type="EMBL" id="GEP07951.1"/>
    </source>
</evidence>
<dbReference type="Proteomes" id="UP000321960">
    <property type="component" value="Unassembled WGS sequence"/>
</dbReference>
<reference evidence="3 4" key="1">
    <citation type="submission" date="2019-07" db="EMBL/GenBank/DDBJ databases">
        <title>Whole genome shotgun sequence of Methylobacterium oxalidis NBRC 107715.</title>
        <authorList>
            <person name="Hosoyama A."/>
            <person name="Uohara A."/>
            <person name="Ohji S."/>
            <person name="Ichikawa N."/>
        </authorList>
    </citation>
    <scope>NUCLEOTIDE SEQUENCE [LARGE SCALE GENOMIC DNA]</scope>
    <source>
        <strain evidence="3 4">NBRC 107715</strain>
    </source>
</reference>
<feature type="region of interest" description="Disordered" evidence="1">
    <location>
        <begin position="66"/>
        <end position="90"/>
    </location>
</feature>
<dbReference type="EMBL" id="BJZU01000216">
    <property type="protein sequence ID" value="GEP07951.1"/>
    <property type="molecule type" value="Genomic_DNA"/>
</dbReference>
<dbReference type="AlphaFoldDB" id="A0A512JDD1"/>
<proteinExistence type="predicted"/>
<sequence length="145" mass="16631">MYLWRAVDAEGEVLDVLVQPKRDRRAAQKLMHKLLKKQGMAPDVWVTDKCPAYGAALREMKLSRAPHVQRKRANNRTESSHVPVRRRERKLQGFKSRGSAQLFLSLHAAAYNTFTVPRHLVSARTHRLFRAEAFETWRSAAGITA</sequence>
<evidence type="ECO:0000259" key="2">
    <source>
        <dbReference type="Pfam" id="PF13610"/>
    </source>
</evidence>
<dbReference type="InterPro" id="IPR032874">
    <property type="entry name" value="DDE_dom"/>
</dbReference>
<comment type="caution">
    <text evidence="3">The sequence shown here is derived from an EMBL/GenBank/DDBJ whole genome shotgun (WGS) entry which is preliminary data.</text>
</comment>
<gene>
    <name evidence="3" type="ORF">MOX02_59890</name>
</gene>
<name>A0A512JDD1_9HYPH</name>
<dbReference type="Pfam" id="PF13610">
    <property type="entry name" value="DDE_Tnp_IS240"/>
    <property type="match status" value="1"/>
</dbReference>
<dbReference type="PANTHER" id="PTHR35528:SF3">
    <property type="entry name" value="BLL1675 PROTEIN"/>
    <property type="match status" value="1"/>
</dbReference>
<protein>
    <recommendedName>
        <fullName evidence="2">DDE domain-containing protein</fullName>
    </recommendedName>
</protein>
<dbReference type="InterPro" id="IPR052183">
    <property type="entry name" value="IS_Transposase"/>
</dbReference>
<evidence type="ECO:0000256" key="1">
    <source>
        <dbReference type="SAM" id="MobiDB-lite"/>
    </source>
</evidence>